<evidence type="ECO:0000313" key="2">
    <source>
        <dbReference type="EMBL" id="KAK0514061.1"/>
    </source>
</evidence>
<sequence length="185" mass="20114">MLPSQTTDQWDATSTEYQLLLSITTPFAPSLSPSLLCTKVQIATFQPPGLATIIVLIRSPANNQCLLRFVHTRSTNNLFLSSPMSLHTPSPSSIFDPLLLTVTASGSINASGPYPPLVSQADSRPLRRHKSSGFLCYFLTPLGWVLGSHTSHPISPSPSLTLLTPSNPARRILGKRRTPPLQSRM</sequence>
<dbReference type="EMBL" id="JAFEKC020000006">
    <property type="protein sequence ID" value="KAK0514061.1"/>
    <property type="molecule type" value="Genomic_DNA"/>
</dbReference>
<organism evidence="2 3">
    <name type="scientific">Cladonia borealis</name>
    <dbReference type="NCBI Taxonomy" id="184061"/>
    <lineage>
        <taxon>Eukaryota</taxon>
        <taxon>Fungi</taxon>
        <taxon>Dikarya</taxon>
        <taxon>Ascomycota</taxon>
        <taxon>Pezizomycotina</taxon>
        <taxon>Lecanoromycetes</taxon>
        <taxon>OSLEUM clade</taxon>
        <taxon>Lecanoromycetidae</taxon>
        <taxon>Lecanorales</taxon>
        <taxon>Lecanorineae</taxon>
        <taxon>Cladoniaceae</taxon>
        <taxon>Cladonia</taxon>
    </lineage>
</organism>
<keyword evidence="3" id="KW-1185">Reference proteome</keyword>
<dbReference type="AlphaFoldDB" id="A0AA39UC37"/>
<feature type="compositionally biased region" description="Low complexity" evidence="1">
    <location>
        <begin position="155"/>
        <end position="166"/>
    </location>
</feature>
<feature type="region of interest" description="Disordered" evidence="1">
    <location>
        <begin position="155"/>
        <end position="185"/>
    </location>
</feature>
<dbReference type="Proteomes" id="UP001166286">
    <property type="component" value="Unassembled WGS sequence"/>
</dbReference>
<evidence type="ECO:0000313" key="3">
    <source>
        <dbReference type="Proteomes" id="UP001166286"/>
    </source>
</evidence>
<evidence type="ECO:0000256" key="1">
    <source>
        <dbReference type="SAM" id="MobiDB-lite"/>
    </source>
</evidence>
<name>A0AA39UC37_9LECA</name>
<comment type="caution">
    <text evidence="2">The sequence shown here is derived from an EMBL/GenBank/DDBJ whole genome shotgun (WGS) entry which is preliminary data.</text>
</comment>
<gene>
    <name evidence="2" type="ORF">JMJ35_003783</name>
</gene>
<protein>
    <submittedName>
        <fullName evidence="2">Uncharacterized protein</fullName>
    </submittedName>
</protein>
<reference evidence="2" key="1">
    <citation type="submission" date="2023-03" db="EMBL/GenBank/DDBJ databases">
        <title>Complete genome of Cladonia borealis.</title>
        <authorList>
            <person name="Park H."/>
        </authorList>
    </citation>
    <scope>NUCLEOTIDE SEQUENCE</scope>
    <source>
        <strain evidence="2">ANT050790</strain>
    </source>
</reference>
<proteinExistence type="predicted"/>
<accession>A0AA39UC37</accession>